<feature type="transmembrane region" description="Helical" evidence="6">
    <location>
        <begin position="449"/>
        <end position="470"/>
    </location>
</feature>
<dbReference type="eggNOG" id="COG0601">
    <property type="taxonomic scope" value="Bacteria"/>
</dbReference>
<dbReference type="PROSITE" id="PS50928">
    <property type="entry name" value="ABC_TM1"/>
    <property type="match status" value="2"/>
</dbReference>
<evidence type="ECO:0000313" key="9">
    <source>
        <dbReference type="EMBL" id="KGX84763.1"/>
    </source>
</evidence>
<feature type="transmembrane region" description="Helical" evidence="6">
    <location>
        <begin position="219"/>
        <end position="245"/>
    </location>
</feature>
<feature type="transmembrane region" description="Helical" evidence="6">
    <location>
        <begin position="80"/>
        <end position="102"/>
    </location>
</feature>
<evidence type="ECO:0000256" key="3">
    <source>
        <dbReference type="ARBA" id="ARBA00022692"/>
    </source>
</evidence>
<evidence type="ECO:0000256" key="2">
    <source>
        <dbReference type="ARBA" id="ARBA00022448"/>
    </source>
</evidence>
<dbReference type="RefSeq" id="WP_027447919.1">
    <property type="nucleotide sequence ID" value="NZ_AVPF01000049.1"/>
</dbReference>
<dbReference type="eggNOG" id="COG1173">
    <property type="taxonomic scope" value="Bacteria"/>
</dbReference>
<dbReference type="PANTHER" id="PTHR43839:SF3">
    <property type="entry name" value="OLIGOPEPTIDE ABC TRANSPORTER, PERMEASE PROTEIN"/>
    <property type="match status" value="1"/>
</dbReference>
<feature type="domain" description="ABC transmembrane type-1" evidence="8">
    <location>
        <begin position="409"/>
        <end position="626"/>
    </location>
</feature>
<feature type="transmembrane region" description="Helical" evidence="6">
    <location>
        <begin position="251"/>
        <end position="271"/>
    </location>
</feature>
<feature type="transmembrane region" description="Helical" evidence="6">
    <location>
        <begin position="7"/>
        <end position="27"/>
    </location>
</feature>
<dbReference type="AlphaFoldDB" id="A0A0A5G0X3"/>
<comment type="caution">
    <text evidence="9">The sequence shown here is derived from an EMBL/GenBank/DDBJ whole genome shotgun (WGS) entry which is preliminary data.</text>
</comment>
<keyword evidence="10" id="KW-1185">Reference proteome</keyword>
<dbReference type="PANTHER" id="PTHR43839">
    <property type="entry name" value="OPPC IN A BINDING PROTEIN-DEPENDENT TRANSPORT SYSTEM"/>
    <property type="match status" value="1"/>
</dbReference>
<feature type="transmembrane region" description="Helical" evidence="6">
    <location>
        <begin position="157"/>
        <end position="178"/>
    </location>
</feature>
<organism evidence="9 10">
    <name type="scientific">Pontibacillus marinus BH030004 = DSM 16465</name>
    <dbReference type="NCBI Taxonomy" id="1385511"/>
    <lineage>
        <taxon>Bacteria</taxon>
        <taxon>Bacillati</taxon>
        <taxon>Bacillota</taxon>
        <taxon>Bacilli</taxon>
        <taxon>Bacillales</taxon>
        <taxon>Bacillaceae</taxon>
        <taxon>Pontibacillus</taxon>
    </lineage>
</organism>
<feature type="transmembrane region" description="Helical" evidence="6">
    <location>
        <begin position="114"/>
        <end position="137"/>
    </location>
</feature>
<sequence>MRLIKLFIYYILGLIGIMLVSVAPSSMGRGGMLQIGPLIQELMLFIEKLFEAETWIYQLESYRENIITFLWDPYMYSMKILLGAIIIGFFIAFVLAIITLYLPKPVVSFIQRIMNIFEAIPDLMFAFMIQLLIVYIYKQTGILVMEFTTFDQKIVALPMFVLAVLPTVSFYKIVMMYFEEEKREQYVEFAKSKGVKFSGVIFKHIIRNMAPNALFHSKIIIWAALSSLFVVEWIFNIQGIMYYIYAGFSPMVIAMALFYVFTPFFFIFSIAEMFTKEKVERSEVVKNRKVRLQEKIKGIIPALQYALHPLVHVRIEGGSFRRWAKSTANSLKPYFKNMKFLIGFLFLLGLVLMSFYQSIFVEDSVSQMRYTYNEDGTLKGGPPHPPSEEQPLGSDRLGFSIFDQILVGAKYTIIFATIIALLRIVLGAIIAIPYAFLIKGKFKRFIDKVVDSMHFIPLTVIAYLLLYPVLWKGPNGWGYTEIERITYQIVLLTVLVVPLITVLVGNEVKMLFQREYMISARTMGGDWWHIIKTHIMPHMAPRLGVLFGQQFIQVLLIFVHLGLFKLFFGGTQVFYGLLKTPPTSSTYEWSGMISGMKNEMMTSNWWIVYPVFIAFVLSIIAMQIMLQGMKEVQQYRIGVGIPNMKRFKRKKREKPEQKQPSEREAFTFIHGGNRSQHL</sequence>
<dbReference type="CDD" id="cd06261">
    <property type="entry name" value="TM_PBP2"/>
    <property type="match status" value="2"/>
</dbReference>
<feature type="transmembrane region" description="Helical" evidence="6">
    <location>
        <begin position="606"/>
        <end position="626"/>
    </location>
</feature>
<dbReference type="EMBL" id="AVPF01000049">
    <property type="protein sequence ID" value="KGX84763.1"/>
    <property type="molecule type" value="Genomic_DNA"/>
</dbReference>
<dbReference type="Proteomes" id="UP000030403">
    <property type="component" value="Unassembled WGS sequence"/>
</dbReference>
<gene>
    <name evidence="9" type="ORF">N783_16125</name>
</gene>
<feature type="domain" description="ABC transmembrane type-1" evidence="8">
    <location>
        <begin position="74"/>
        <end position="270"/>
    </location>
</feature>
<dbReference type="GO" id="GO:0055085">
    <property type="term" value="P:transmembrane transport"/>
    <property type="evidence" value="ECO:0007669"/>
    <property type="project" value="InterPro"/>
</dbReference>
<evidence type="ECO:0000256" key="1">
    <source>
        <dbReference type="ARBA" id="ARBA00004141"/>
    </source>
</evidence>
<evidence type="ECO:0000256" key="7">
    <source>
        <dbReference type="SAM" id="MobiDB-lite"/>
    </source>
</evidence>
<dbReference type="SUPFAM" id="SSF161098">
    <property type="entry name" value="MetI-like"/>
    <property type="match status" value="2"/>
</dbReference>
<dbReference type="Gene3D" id="1.10.3720.10">
    <property type="entry name" value="MetI-like"/>
    <property type="match status" value="2"/>
</dbReference>
<protein>
    <recommendedName>
        <fullName evidence="8">ABC transmembrane type-1 domain-containing protein</fullName>
    </recommendedName>
</protein>
<name>A0A0A5G0X3_9BACI</name>
<feature type="transmembrane region" description="Helical" evidence="6">
    <location>
        <begin position="340"/>
        <end position="359"/>
    </location>
</feature>
<feature type="compositionally biased region" description="Basic and acidic residues" evidence="7">
    <location>
        <begin position="653"/>
        <end position="665"/>
    </location>
</feature>
<evidence type="ECO:0000256" key="5">
    <source>
        <dbReference type="ARBA" id="ARBA00023136"/>
    </source>
</evidence>
<dbReference type="STRING" id="1385511.GCA_000425225_00437"/>
<feature type="transmembrane region" description="Helical" evidence="6">
    <location>
        <begin position="543"/>
        <end position="568"/>
    </location>
</feature>
<keyword evidence="4 6" id="KW-1133">Transmembrane helix</keyword>
<evidence type="ECO:0000259" key="8">
    <source>
        <dbReference type="PROSITE" id="PS50928"/>
    </source>
</evidence>
<dbReference type="OrthoDB" id="2351941at2"/>
<reference evidence="9 10" key="1">
    <citation type="submission" date="2013-08" db="EMBL/GenBank/DDBJ databases">
        <authorList>
            <person name="Huang J."/>
            <person name="Wang G."/>
        </authorList>
    </citation>
    <scope>NUCLEOTIDE SEQUENCE [LARGE SCALE GENOMIC DNA]</scope>
    <source>
        <strain evidence="9 10">BH030004</strain>
    </source>
</reference>
<dbReference type="GO" id="GO:0005886">
    <property type="term" value="C:plasma membrane"/>
    <property type="evidence" value="ECO:0007669"/>
    <property type="project" value="UniProtKB-SubCell"/>
</dbReference>
<comment type="subcellular location">
    <subcellularLocation>
        <location evidence="6">Cell membrane</location>
        <topology evidence="6">Multi-pass membrane protein</topology>
    </subcellularLocation>
    <subcellularLocation>
        <location evidence="1">Membrane</location>
        <topology evidence="1">Multi-pass membrane protein</topology>
    </subcellularLocation>
</comment>
<keyword evidence="2 6" id="KW-0813">Transport</keyword>
<dbReference type="InterPro" id="IPR035906">
    <property type="entry name" value="MetI-like_sf"/>
</dbReference>
<feature type="transmembrane region" description="Helical" evidence="6">
    <location>
        <begin position="413"/>
        <end position="437"/>
    </location>
</feature>
<proteinExistence type="inferred from homology"/>
<keyword evidence="5 6" id="KW-0472">Membrane</keyword>
<keyword evidence="3 6" id="KW-0812">Transmembrane</keyword>
<dbReference type="Pfam" id="PF00528">
    <property type="entry name" value="BPD_transp_1"/>
    <property type="match status" value="2"/>
</dbReference>
<feature type="region of interest" description="Disordered" evidence="7">
    <location>
        <begin position="648"/>
        <end position="678"/>
    </location>
</feature>
<accession>A0A0A5G0X3</accession>
<evidence type="ECO:0000256" key="6">
    <source>
        <dbReference type="RuleBase" id="RU363032"/>
    </source>
</evidence>
<comment type="similarity">
    <text evidence="6">Belongs to the binding-protein-dependent transport system permease family.</text>
</comment>
<dbReference type="InterPro" id="IPR000515">
    <property type="entry name" value="MetI-like"/>
</dbReference>
<evidence type="ECO:0000313" key="10">
    <source>
        <dbReference type="Proteomes" id="UP000030403"/>
    </source>
</evidence>
<evidence type="ECO:0000256" key="4">
    <source>
        <dbReference type="ARBA" id="ARBA00022989"/>
    </source>
</evidence>
<feature type="transmembrane region" description="Helical" evidence="6">
    <location>
        <begin position="485"/>
        <end position="504"/>
    </location>
</feature>